<reference evidence="11" key="1">
    <citation type="journal article" date="2019" name="Int. J. Syst. Evol. Microbiol.">
        <title>The Global Catalogue of Microorganisms (GCM) 10K type strain sequencing project: providing services to taxonomists for standard genome sequencing and annotation.</title>
        <authorList>
            <consortium name="The Broad Institute Genomics Platform"/>
            <consortium name="The Broad Institute Genome Sequencing Center for Infectious Disease"/>
            <person name="Wu L."/>
            <person name="Ma J."/>
        </authorList>
    </citation>
    <scope>NUCLEOTIDE SEQUENCE [LARGE SCALE GENOMIC DNA]</scope>
    <source>
        <strain evidence="11">CGMCC 4.7177</strain>
    </source>
</reference>
<dbReference type="SUPFAM" id="SSF103473">
    <property type="entry name" value="MFS general substrate transporter"/>
    <property type="match status" value="1"/>
</dbReference>
<evidence type="ECO:0000256" key="3">
    <source>
        <dbReference type="ARBA" id="ARBA00022692"/>
    </source>
</evidence>
<comment type="subcellular location">
    <subcellularLocation>
        <location evidence="1">Cell membrane</location>
        <topology evidence="1">Multi-pass membrane protein</topology>
    </subcellularLocation>
</comment>
<dbReference type="EMBL" id="JBHSFK010000031">
    <property type="protein sequence ID" value="MFC4505117.1"/>
    <property type="molecule type" value="Genomic_DNA"/>
</dbReference>
<name>A0ABV9AYV4_9ACTN</name>
<evidence type="ECO:0000259" key="9">
    <source>
        <dbReference type="PROSITE" id="PS50850"/>
    </source>
</evidence>
<sequence>MRVAIDERRGQHMQDGVAKRHSQSNSQLPETGLMSRLRALAILMAVLLPSFMTALDNTIVNVALPQIRAELALDETDLKWVAVIYPLTLASSLLLGGHLADTIGRRATLLLGVALFTVSSGGCGAATAGTTLIAFRGLQGVGAALVVPASLAVLSHDLPPRARNAGFSATTAALASALACGPVVSGVMTQHLGWQWLFAMNAPLGCASLLVGFVSVPRPGSRSHVVSTPLATVPLRIVALACLSLATLAYFLIEGPERGFDSLPVATSGIIAVMSVVALTCELTLRRSTALRLLFRKRPFIGGIITQLLWGLGVSGVYFFTSQFLQNGLGLAPTAAGLTFTPVAFSLLATAPFIARLARRWGDGLISAVGLLMVGLGLLMVALGSSGGRLAHILPGLSAIGFGSALAVPLTTRALESSPDHLSGIAAGLFSAVREASGVFGIAFVGAVVTFVEHAAVSAGATDSDAFLSGYQAGLCLASVLVGAGAPVALWALRRRAGTAEGDSVSGVRVGKES</sequence>
<keyword evidence="4 8" id="KW-1133">Transmembrane helix</keyword>
<evidence type="ECO:0000313" key="10">
    <source>
        <dbReference type="EMBL" id="MFC4505117.1"/>
    </source>
</evidence>
<comment type="caution">
    <text evidence="10">The sequence shown here is derived from an EMBL/GenBank/DDBJ whole genome shotgun (WGS) entry which is preliminary data.</text>
</comment>
<feature type="transmembrane region" description="Helical" evidence="8">
    <location>
        <begin position="390"/>
        <end position="410"/>
    </location>
</feature>
<feature type="transmembrane region" description="Helical" evidence="8">
    <location>
        <begin position="422"/>
        <end position="451"/>
    </location>
</feature>
<dbReference type="PRINTS" id="PR01036">
    <property type="entry name" value="TCRTETB"/>
</dbReference>
<feature type="transmembrane region" description="Helical" evidence="8">
    <location>
        <begin position="133"/>
        <end position="154"/>
    </location>
</feature>
<feature type="transmembrane region" description="Helical" evidence="8">
    <location>
        <begin position="340"/>
        <end position="358"/>
    </location>
</feature>
<feature type="transmembrane region" description="Helical" evidence="8">
    <location>
        <begin position="39"/>
        <end position="60"/>
    </location>
</feature>
<feature type="transmembrane region" description="Helical" evidence="8">
    <location>
        <begin position="80"/>
        <end position="100"/>
    </location>
</feature>
<keyword evidence="5 8" id="KW-0472">Membrane</keyword>
<feature type="region of interest" description="Disordered" evidence="7">
    <location>
        <begin position="1"/>
        <end position="27"/>
    </location>
</feature>
<feature type="transmembrane region" description="Helical" evidence="8">
    <location>
        <begin position="265"/>
        <end position="285"/>
    </location>
</feature>
<dbReference type="Gene3D" id="1.20.1720.10">
    <property type="entry name" value="Multidrug resistance protein D"/>
    <property type="match status" value="1"/>
</dbReference>
<feature type="transmembrane region" description="Helical" evidence="8">
    <location>
        <begin position="166"/>
        <end position="188"/>
    </location>
</feature>
<dbReference type="InterPro" id="IPR036259">
    <property type="entry name" value="MFS_trans_sf"/>
</dbReference>
<feature type="transmembrane region" description="Helical" evidence="8">
    <location>
        <begin position="365"/>
        <end position="384"/>
    </location>
</feature>
<dbReference type="PANTHER" id="PTHR42718:SF9">
    <property type="entry name" value="MAJOR FACILITATOR SUPERFAMILY MULTIDRUG TRANSPORTER MFSC"/>
    <property type="match status" value="1"/>
</dbReference>
<organism evidence="10 11">
    <name type="scientific">Streptomyces vulcanius</name>
    <dbReference type="NCBI Taxonomy" id="1441876"/>
    <lineage>
        <taxon>Bacteria</taxon>
        <taxon>Bacillati</taxon>
        <taxon>Actinomycetota</taxon>
        <taxon>Actinomycetes</taxon>
        <taxon>Kitasatosporales</taxon>
        <taxon>Streptomycetaceae</taxon>
        <taxon>Streptomyces</taxon>
    </lineage>
</organism>
<dbReference type="PANTHER" id="PTHR42718">
    <property type="entry name" value="MAJOR FACILITATOR SUPERFAMILY MULTIDRUG TRANSPORTER MFSC"/>
    <property type="match status" value="1"/>
</dbReference>
<dbReference type="InterPro" id="IPR020846">
    <property type="entry name" value="MFS_dom"/>
</dbReference>
<dbReference type="CDD" id="cd17321">
    <property type="entry name" value="MFS_MMR_MDR_like"/>
    <property type="match status" value="1"/>
</dbReference>
<feature type="transmembrane region" description="Helical" evidence="8">
    <location>
        <begin position="107"/>
        <end position="127"/>
    </location>
</feature>
<feature type="compositionally biased region" description="Basic and acidic residues" evidence="7">
    <location>
        <begin position="1"/>
        <end position="12"/>
    </location>
</feature>
<keyword evidence="6" id="KW-0046">Antibiotic resistance</keyword>
<evidence type="ECO:0000256" key="5">
    <source>
        <dbReference type="ARBA" id="ARBA00023136"/>
    </source>
</evidence>
<dbReference type="PROSITE" id="PS50850">
    <property type="entry name" value="MFS"/>
    <property type="match status" value="1"/>
</dbReference>
<feature type="transmembrane region" description="Helical" evidence="8">
    <location>
        <begin position="300"/>
        <end position="320"/>
    </location>
</feature>
<feature type="transmembrane region" description="Helical" evidence="8">
    <location>
        <begin position="471"/>
        <end position="493"/>
    </location>
</feature>
<evidence type="ECO:0000256" key="1">
    <source>
        <dbReference type="ARBA" id="ARBA00004651"/>
    </source>
</evidence>
<keyword evidence="11" id="KW-1185">Reference proteome</keyword>
<feature type="domain" description="Major facilitator superfamily (MFS) profile" evidence="9">
    <location>
        <begin position="42"/>
        <end position="497"/>
    </location>
</feature>
<dbReference type="Gene3D" id="1.20.1250.20">
    <property type="entry name" value="MFS general substrate transporter like domains"/>
    <property type="match status" value="1"/>
</dbReference>
<accession>A0ABV9AYV4</accession>
<evidence type="ECO:0000256" key="6">
    <source>
        <dbReference type="ARBA" id="ARBA00023251"/>
    </source>
</evidence>
<protein>
    <submittedName>
        <fullName evidence="10">MFS transporter</fullName>
    </submittedName>
</protein>
<evidence type="ECO:0000256" key="7">
    <source>
        <dbReference type="SAM" id="MobiDB-lite"/>
    </source>
</evidence>
<proteinExistence type="predicted"/>
<evidence type="ECO:0000256" key="2">
    <source>
        <dbReference type="ARBA" id="ARBA00022448"/>
    </source>
</evidence>
<keyword evidence="3 8" id="KW-0812">Transmembrane</keyword>
<evidence type="ECO:0000313" key="11">
    <source>
        <dbReference type="Proteomes" id="UP001595839"/>
    </source>
</evidence>
<keyword evidence="2" id="KW-0813">Transport</keyword>
<feature type="transmembrane region" description="Helical" evidence="8">
    <location>
        <begin position="194"/>
        <end position="214"/>
    </location>
</feature>
<dbReference type="RefSeq" id="WP_381169068.1">
    <property type="nucleotide sequence ID" value="NZ_JBHSFK010000031.1"/>
</dbReference>
<dbReference type="InterPro" id="IPR011701">
    <property type="entry name" value="MFS"/>
</dbReference>
<dbReference type="Pfam" id="PF07690">
    <property type="entry name" value="MFS_1"/>
    <property type="match status" value="1"/>
</dbReference>
<evidence type="ECO:0000256" key="4">
    <source>
        <dbReference type="ARBA" id="ARBA00022989"/>
    </source>
</evidence>
<feature type="transmembrane region" description="Helical" evidence="8">
    <location>
        <begin position="235"/>
        <end position="253"/>
    </location>
</feature>
<dbReference type="Proteomes" id="UP001595839">
    <property type="component" value="Unassembled WGS sequence"/>
</dbReference>
<gene>
    <name evidence="10" type="ORF">ACFPIH_37470</name>
</gene>
<evidence type="ECO:0000256" key="8">
    <source>
        <dbReference type="SAM" id="Phobius"/>
    </source>
</evidence>